<comment type="caution">
    <text evidence="1">The sequence shown here is derived from an EMBL/GenBank/DDBJ whole genome shotgun (WGS) entry which is preliminary data.</text>
</comment>
<protein>
    <submittedName>
        <fullName evidence="1">IS982 family transposase</fullName>
    </submittedName>
</protein>
<keyword evidence="2" id="KW-1185">Reference proteome</keyword>
<gene>
    <name evidence="1" type="ORF">EII33_12495</name>
</gene>
<reference evidence="1 2" key="1">
    <citation type="submission" date="2018-11" db="EMBL/GenBank/DDBJ databases">
        <title>Genomes From Bacteria Associated with the Canine Oral Cavity: a Test Case for Automated Genome-Based Taxonomic Assignment.</title>
        <authorList>
            <person name="Coil D.A."/>
            <person name="Jospin G."/>
            <person name="Darling A.E."/>
            <person name="Wallis C."/>
            <person name="Davis I.J."/>
            <person name="Harris S."/>
            <person name="Eisen J.A."/>
            <person name="Holcombe L.J."/>
            <person name="O'Flynn C."/>
        </authorList>
    </citation>
    <scope>NUCLEOTIDE SEQUENCE [LARGE SCALE GENOMIC DNA]</scope>
    <source>
        <strain evidence="1 2">OH1047_COT-310</strain>
    </source>
</reference>
<dbReference type="Proteomes" id="UP000279562">
    <property type="component" value="Unassembled WGS sequence"/>
</dbReference>
<dbReference type="EMBL" id="RQYF01000090">
    <property type="protein sequence ID" value="RRD88057.1"/>
    <property type="molecule type" value="Genomic_DNA"/>
</dbReference>
<name>A0A3P1ZY59_9BACE</name>
<proteinExistence type="predicted"/>
<organism evidence="1 2">
    <name type="scientific">Prevotella heparinolytica</name>
    <dbReference type="NCBI Taxonomy" id="28113"/>
    <lineage>
        <taxon>Bacteria</taxon>
        <taxon>Pseudomonadati</taxon>
        <taxon>Bacteroidota</taxon>
        <taxon>Bacteroidia</taxon>
        <taxon>Bacteroidales</taxon>
        <taxon>Bacteroidaceae</taxon>
        <taxon>Bacteroides</taxon>
    </lineage>
</organism>
<feature type="non-terminal residue" evidence="1">
    <location>
        <position position="34"/>
    </location>
</feature>
<sequence>MCKKLCILLIFSKLKVAKLLINKYHMHNLYTIFA</sequence>
<evidence type="ECO:0000313" key="2">
    <source>
        <dbReference type="Proteomes" id="UP000279562"/>
    </source>
</evidence>
<accession>A0A3P1ZY59</accession>
<dbReference type="AlphaFoldDB" id="A0A3P1ZY59"/>
<evidence type="ECO:0000313" key="1">
    <source>
        <dbReference type="EMBL" id="RRD88057.1"/>
    </source>
</evidence>